<dbReference type="InterPro" id="IPR055247">
    <property type="entry name" value="InsJ-like_HTH"/>
</dbReference>
<feature type="non-terminal residue" evidence="2">
    <location>
        <position position="271"/>
    </location>
</feature>
<protein>
    <submittedName>
        <fullName evidence="2">IS481 family transposase</fullName>
    </submittedName>
</protein>
<dbReference type="InterPro" id="IPR009057">
    <property type="entry name" value="Homeodomain-like_sf"/>
</dbReference>
<dbReference type="Pfam" id="PF13518">
    <property type="entry name" value="HTH_28"/>
    <property type="match status" value="1"/>
</dbReference>
<comment type="caution">
    <text evidence="2">The sequence shown here is derived from an EMBL/GenBank/DDBJ whole genome shotgun (WGS) entry which is preliminary data.</text>
</comment>
<dbReference type="PANTHER" id="PTHR42648:SF12">
    <property type="entry name" value="BLL1855 PROTEIN"/>
    <property type="match status" value="1"/>
</dbReference>
<dbReference type="EMBL" id="QHCT01000037">
    <property type="protein sequence ID" value="RHX83310.1"/>
    <property type="molecule type" value="Genomic_DNA"/>
</dbReference>
<dbReference type="InterPro" id="IPR036397">
    <property type="entry name" value="RNaseH_sf"/>
</dbReference>
<dbReference type="Gene3D" id="3.30.420.10">
    <property type="entry name" value="Ribonuclease H-like superfamily/Ribonuclease H"/>
    <property type="match status" value="1"/>
</dbReference>
<evidence type="ECO:0000313" key="2">
    <source>
        <dbReference type="EMBL" id="RHX83310.1"/>
    </source>
</evidence>
<evidence type="ECO:0000259" key="1">
    <source>
        <dbReference type="PROSITE" id="PS50994"/>
    </source>
</evidence>
<dbReference type="Gene3D" id="1.10.10.10">
    <property type="entry name" value="Winged helix-like DNA-binding domain superfamily/Winged helix DNA-binding domain"/>
    <property type="match status" value="1"/>
</dbReference>
<dbReference type="PANTHER" id="PTHR42648">
    <property type="entry name" value="TRANSPOSASE, PUTATIVE-RELATED"/>
    <property type="match status" value="1"/>
</dbReference>
<dbReference type="PROSITE" id="PS50994">
    <property type="entry name" value="INTEGRASE"/>
    <property type="match status" value="1"/>
</dbReference>
<dbReference type="Proteomes" id="UP000265798">
    <property type="component" value="Unassembled WGS sequence"/>
</dbReference>
<dbReference type="OrthoDB" id="930609at2"/>
<dbReference type="GO" id="GO:0015074">
    <property type="term" value="P:DNA integration"/>
    <property type="evidence" value="ECO:0007669"/>
    <property type="project" value="InterPro"/>
</dbReference>
<dbReference type="InterPro" id="IPR039537">
    <property type="entry name" value="Retrotran_Ty1/copia-like"/>
</dbReference>
<accession>A0A396YR12</accession>
<organism evidence="2 3">
    <name type="scientific">Leptospira stimsonii</name>
    <dbReference type="NCBI Taxonomy" id="2202203"/>
    <lineage>
        <taxon>Bacteria</taxon>
        <taxon>Pseudomonadati</taxon>
        <taxon>Spirochaetota</taxon>
        <taxon>Spirochaetia</taxon>
        <taxon>Leptospirales</taxon>
        <taxon>Leptospiraceae</taxon>
        <taxon>Leptospira</taxon>
    </lineage>
</organism>
<feature type="domain" description="Integrase catalytic" evidence="1">
    <location>
        <begin position="138"/>
        <end position="271"/>
    </location>
</feature>
<name>A0A396YR12_9LEPT</name>
<dbReference type="InterPro" id="IPR001584">
    <property type="entry name" value="Integrase_cat-core"/>
</dbReference>
<reference evidence="3" key="1">
    <citation type="submission" date="2018-05" db="EMBL/GenBank/DDBJ databases">
        <title>Leptospira yasudae sp. nov. and Leptospira stimsonii sp. nov., two pathogenic species of the genus Leptospira isolated from environmental sources.</title>
        <authorList>
            <person name="Casanovas-Massana A."/>
            <person name="Hamond C."/>
            <person name="Santos L.A."/>
            <person name="Hacker K.P."/>
            <person name="Balassiano I."/>
            <person name="Medeiros M.A."/>
            <person name="Reis M.G."/>
            <person name="Ko A.I."/>
            <person name="Wunder E.A."/>
        </authorList>
    </citation>
    <scope>NUCLEOTIDE SEQUENCE [LARGE SCALE GENOMIC DNA]</scope>
    <source>
        <strain evidence="3">Yale</strain>
    </source>
</reference>
<dbReference type="InterPro" id="IPR012337">
    <property type="entry name" value="RNaseH-like_sf"/>
</dbReference>
<sequence>MATDSQRCIQKKIKVLNHSKVSRNVSKTCRHFGISRETFYQWKKAYDTYGEEGLIDKKPGFRRGTCPWRTSKDTEEKILHLRRTYHFGPQRISWHLERYLSIKITAAAVYYVLKRNGMNKLPENQRRRSIPSSFIRYEKKVPGHHVQIDVKFLSFRNSKGKEIKRFQYTAIDDASRIRALKIYQTHTQQSAIDFVDYVVEKFPFRIHTIRTDNGHEFQAKFHWHIEDQGIHHTYIKPGTPRLNGKVERSHRTDKSEFYQLFEYKDDVDLSK</sequence>
<gene>
    <name evidence="2" type="ORF">DLM75_24040</name>
</gene>
<dbReference type="AlphaFoldDB" id="A0A396YR12"/>
<dbReference type="GO" id="GO:0003676">
    <property type="term" value="F:nucleic acid binding"/>
    <property type="evidence" value="ECO:0007669"/>
    <property type="project" value="InterPro"/>
</dbReference>
<dbReference type="InterPro" id="IPR036388">
    <property type="entry name" value="WH-like_DNA-bd_sf"/>
</dbReference>
<dbReference type="Pfam" id="PF00665">
    <property type="entry name" value="rve"/>
    <property type="match status" value="1"/>
</dbReference>
<dbReference type="SUPFAM" id="SSF46689">
    <property type="entry name" value="Homeodomain-like"/>
    <property type="match status" value="1"/>
</dbReference>
<evidence type="ECO:0000313" key="3">
    <source>
        <dbReference type="Proteomes" id="UP000265798"/>
    </source>
</evidence>
<dbReference type="RefSeq" id="WP_118971036.1">
    <property type="nucleotide sequence ID" value="NZ_QHCT01000037.1"/>
</dbReference>
<dbReference type="SUPFAM" id="SSF53098">
    <property type="entry name" value="Ribonuclease H-like"/>
    <property type="match status" value="1"/>
</dbReference>
<proteinExistence type="predicted"/>